<dbReference type="AlphaFoldDB" id="A0A0C2Y6L2"/>
<organism evidence="1 2">
    <name type="scientific">Hebeloma cylindrosporum</name>
    <dbReference type="NCBI Taxonomy" id="76867"/>
    <lineage>
        <taxon>Eukaryota</taxon>
        <taxon>Fungi</taxon>
        <taxon>Dikarya</taxon>
        <taxon>Basidiomycota</taxon>
        <taxon>Agaricomycotina</taxon>
        <taxon>Agaricomycetes</taxon>
        <taxon>Agaricomycetidae</taxon>
        <taxon>Agaricales</taxon>
        <taxon>Agaricineae</taxon>
        <taxon>Hymenogastraceae</taxon>
        <taxon>Hebeloma</taxon>
    </lineage>
</organism>
<proteinExistence type="predicted"/>
<sequence length="318" mass="35155">MYYALALKGRGSPIHQPDPTLELPIHYRRVGYSIGDVILLGSRGNFDFHFNTCVPADSPLNAPPEEIGEGFSPLSPQLDPTNVHEYSSFKGPTVLEGKSVRKFQHAGYSPGEIFDAVAEEQAVLTLPDGATSRDVIDVSCFRKYIAANAIAWYKFVNEVGDCFAVNGDLRLVVGWDHCTSWSRVTKSLMTVQVPETETESGEPFVHYGIGTGGSGPGPTSLKLTRGDDPSQEGAIYQNQCVFVRTLNISVNDEIWFKLAEDFRPIIDLNPNPRPLPPGKPFTWNPKTMVRHSAVKWSLSRPYSISSKFTLQTASIRSY</sequence>
<evidence type="ECO:0000313" key="1">
    <source>
        <dbReference type="EMBL" id="KIM36662.1"/>
    </source>
</evidence>
<dbReference type="Proteomes" id="UP000053424">
    <property type="component" value="Unassembled WGS sequence"/>
</dbReference>
<reference evidence="1 2" key="1">
    <citation type="submission" date="2014-04" db="EMBL/GenBank/DDBJ databases">
        <authorList>
            <consortium name="DOE Joint Genome Institute"/>
            <person name="Kuo A."/>
            <person name="Gay G."/>
            <person name="Dore J."/>
            <person name="Kohler A."/>
            <person name="Nagy L.G."/>
            <person name="Floudas D."/>
            <person name="Copeland A."/>
            <person name="Barry K.W."/>
            <person name="Cichocki N."/>
            <person name="Veneault-Fourrey C."/>
            <person name="LaButti K."/>
            <person name="Lindquist E.A."/>
            <person name="Lipzen A."/>
            <person name="Lundell T."/>
            <person name="Morin E."/>
            <person name="Murat C."/>
            <person name="Sun H."/>
            <person name="Tunlid A."/>
            <person name="Henrissat B."/>
            <person name="Grigoriev I.V."/>
            <person name="Hibbett D.S."/>
            <person name="Martin F."/>
            <person name="Nordberg H.P."/>
            <person name="Cantor M.N."/>
            <person name="Hua S.X."/>
        </authorList>
    </citation>
    <scope>NUCLEOTIDE SEQUENCE [LARGE SCALE GENOMIC DNA]</scope>
    <source>
        <strain evidence="2">h7</strain>
    </source>
</reference>
<dbReference type="HOGENOM" id="CLU_976791_0_0_1"/>
<dbReference type="OrthoDB" id="3222453at2759"/>
<dbReference type="EMBL" id="KN831803">
    <property type="protein sequence ID" value="KIM36662.1"/>
    <property type="molecule type" value="Genomic_DNA"/>
</dbReference>
<name>A0A0C2Y6L2_HEBCY</name>
<evidence type="ECO:0000313" key="2">
    <source>
        <dbReference type="Proteomes" id="UP000053424"/>
    </source>
</evidence>
<keyword evidence="2" id="KW-1185">Reference proteome</keyword>
<protein>
    <submittedName>
        <fullName evidence="1">Uncharacterized protein</fullName>
    </submittedName>
</protein>
<gene>
    <name evidence="1" type="ORF">M413DRAFT_77942</name>
</gene>
<accession>A0A0C2Y6L2</accession>
<reference evidence="2" key="2">
    <citation type="submission" date="2015-01" db="EMBL/GenBank/DDBJ databases">
        <title>Evolutionary Origins and Diversification of the Mycorrhizal Mutualists.</title>
        <authorList>
            <consortium name="DOE Joint Genome Institute"/>
            <consortium name="Mycorrhizal Genomics Consortium"/>
            <person name="Kohler A."/>
            <person name="Kuo A."/>
            <person name="Nagy L.G."/>
            <person name="Floudas D."/>
            <person name="Copeland A."/>
            <person name="Barry K.W."/>
            <person name="Cichocki N."/>
            <person name="Veneault-Fourrey C."/>
            <person name="LaButti K."/>
            <person name="Lindquist E.A."/>
            <person name="Lipzen A."/>
            <person name="Lundell T."/>
            <person name="Morin E."/>
            <person name="Murat C."/>
            <person name="Riley R."/>
            <person name="Ohm R."/>
            <person name="Sun H."/>
            <person name="Tunlid A."/>
            <person name="Henrissat B."/>
            <person name="Grigoriev I.V."/>
            <person name="Hibbett D.S."/>
            <person name="Martin F."/>
        </authorList>
    </citation>
    <scope>NUCLEOTIDE SEQUENCE [LARGE SCALE GENOMIC DNA]</scope>
    <source>
        <strain evidence="2">h7</strain>
    </source>
</reference>